<dbReference type="EC" id="2.7.7.65" evidence="1"/>
<proteinExistence type="predicted"/>
<keyword evidence="3" id="KW-0812">Transmembrane</keyword>
<dbReference type="SMART" id="SM00267">
    <property type="entry name" value="GGDEF"/>
    <property type="match status" value="1"/>
</dbReference>
<feature type="transmembrane region" description="Helical" evidence="3">
    <location>
        <begin position="286"/>
        <end position="306"/>
    </location>
</feature>
<evidence type="ECO:0000259" key="4">
    <source>
        <dbReference type="PROSITE" id="PS50887"/>
    </source>
</evidence>
<evidence type="ECO:0000313" key="6">
    <source>
        <dbReference type="Proteomes" id="UP001430290"/>
    </source>
</evidence>
<dbReference type="EMBL" id="JAIQDJ010000004">
    <property type="protein sequence ID" value="MBZ4186519.1"/>
    <property type="molecule type" value="Genomic_DNA"/>
</dbReference>
<keyword evidence="3" id="KW-1133">Transmembrane helix</keyword>
<feature type="domain" description="GGDEF" evidence="4">
    <location>
        <begin position="423"/>
        <end position="555"/>
    </location>
</feature>
<comment type="caution">
    <text evidence="5">The sequence shown here is derived from an EMBL/GenBank/DDBJ whole genome shotgun (WGS) entry which is preliminary data.</text>
</comment>
<evidence type="ECO:0000313" key="5">
    <source>
        <dbReference type="EMBL" id="MBZ4186519.1"/>
    </source>
</evidence>
<dbReference type="InterPro" id="IPR043128">
    <property type="entry name" value="Rev_trsase/Diguanyl_cyclase"/>
</dbReference>
<evidence type="ECO:0000256" key="3">
    <source>
        <dbReference type="SAM" id="Phobius"/>
    </source>
</evidence>
<dbReference type="PROSITE" id="PS50887">
    <property type="entry name" value="GGDEF"/>
    <property type="match status" value="1"/>
</dbReference>
<reference evidence="5" key="1">
    <citation type="submission" date="2021-09" db="EMBL/GenBank/DDBJ databases">
        <authorList>
            <person name="Wu T."/>
            <person name="Guo S.Z."/>
        </authorList>
    </citation>
    <scope>NUCLEOTIDE SEQUENCE</scope>
    <source>
        <strain evidence="5">RSS-23</strain>
    </source>
</reference>
<dbReference type="InterPro" id="IPR050469">
    <property type="entry name" value="Diguanylate_Cyclase"/>
</dbReference>
<protein>
    <recommendedName>
        <fullName evidence="1">diguanylate cyclase</fullName>
        <ecNumber evidence="1">2.7.7.65</ecNumber>
    </recommendedName>
</protein>
<evidence type="ECO:0000256" key="1">
    <source>
        <dbReference type="ARBA" id="ARBA00012528"/>
    </source>
</evidence>
<dbReference type="NCBIfam" id="TIGR00254">
    <property type="entry name" value="GGDEF"/>
    <property type="match status" value="1"/>
</dbReference>
<dbReference type="Gene3D" id="3.30.450.20">
    <property type="entry name" value="PAS domain"/>
    <property type="match status" value="1"/>
</dbReference>
<comment type="catalytic activity">
    <reaction evidence="2">
        <text>2 GTP = 3',3'-c-di-GMP + 2 diphosphate</text>
        <dbReference type="Rhea" id="RHEA:24898"/>
        <dbReference type="ChEBI" id="CHEBI:33019"/>
        <dbReference type="ChEBI" id="CHEBI:37565"/>
        <dbReference type="ChEBI" id="CHEBI:58805"/>
        <dbReference type="EC" id="2.7.7.65"/>
    </reaction>
</comment>
<dbReference type="InterPro" id="IPR000160">
    <property type="entry name" value="GGDEF_dom"/>
</dbReference>
<dbReference type="InterPro" id="IPR029787">
    <property type="entry name" value="Nucleotide_cyclase"/>
</dbReference>
<gene>
    <name evidence="5" type="ORF">K7B09_09300</name>
</gene>
<dbReference type="Pfam" id="PF00990">
    <property type="entry name" value="GGDEF"/>
    <property type="match status" value="1"/>
</dbReference>
<sequence length="555" mass="61658">MAASKWSLRKRLALGLVLTALLPVLLFSVAMLWSQWQRDSNDLMLRLDANARLSASLIDEFLESQQAGVRLLADQVADDQVVSGEELSRLLKIYPSMLRALHVDAHGRVVIMRDTRLREQPQVVVDVSAEDWFKVNHNQFRAYISDAYQRPIYGSEVVVAVSAPLLRQDRFEGVLQAAIPVESIARLSAESLARRNFELLLLDRSNRVVYAGAGLRWKSLDDAGRQGMALREMALAADHSGRVELRRDLLREPGDTYVEAVAMRNQWTLALVAPREILLAPLRPRLLLLFALLAVTLLGMVWALWLQRQMLRHNIGYLLASLHGYALGGKLDSALRSRLPEELQPLADGIGELGGRMNNAFEELNQVLGEREAVIEERTESLRQAVQKLELISRTDAMTGCLNYRGFVEEGERLWQQFKISGTPLAVLALDIDFFKSYNDHYGHLAGDSALRRFAGAVRSALLHADDVLARPGGEEFTVFLPGSTIEQALQVGERVRLRVFDADIAHAKAPSGRLTVSVGVAVCQTGDRDIEALLHRADAALYRAKAAGRNGVSA</sequence>
<keyword evidence="3" id="KW-0472">Membrane</keyword>
<dbReference type="PANTHER" id="PTHR45138">
    <property type="entry name" value="REGULATORY COMPONENTS OF SENSORY TRANSDUCTION SYSTEM"/>
    <property type="match status" value="1"/>
</dbReference>
<dbReference type="Gene3D" id="3.30.70.270">
    <property type="match status" value="1"/>
</dbReference>
<dbReference type="CDD" id="cd01949">
    <property type="entry name" value="GGDEF"/>
    <property type="match status" value="1"/>
</dbReference>
<keyword evidence="6" id="KW-1185">Reference proteome</keyword>
<evidence type="ECO:0000256" key="2">
    <source>
        <dbReference type="ARBA" id="ARBA00034247"/>
    </source>
</evidence>
<accession>A0ABS7TF78</accession>
<name>A0ABS7TF78_9GAMM</name>
<dbReference type="Proteomes" id="UP001430290">
    <property type="component" value="Unassembled WGS sequence"/>
</dbReference>
<dbReference type="CDD" id="cd18773">
    <property type="entry name" value="PDC1_HK_sensor"/>
    <property type="match status" value="1"/>
</dbReference>
<organism evidence="5 6">
    <name type="scientific">Thermomonas beijingensis</name>
    <dbReference type="NCBI Taxonomy" id="2872701"/>
    <lineage>
        <taxon>Bacteria</taxon>
        <taxon>Pseudomonadati</taxon>
        <taxon>Pseudomonadota</taxon>
        <taxon>Gammaproteobacteria</taxon>
        <taxon>Lysobacterales</taxon>
        <taxon>Lysobacteraceae</taxon>
        <taxon>Thermomonas</taxon>
    </lineage>
</organism>
<dbReference type="RefSeq" id="WP_223629194.1">
    <property type="nucleotide sequence ID" value="NZ_JAIQDJ010000004.1"/>
</dbReference>
<dbReference type="SUPFAM" id="SSF55073">
    <property type="entry name" value="Nucleotide cyclase"/>
    <property type="match status" value="1"/>
</dbReference>
<dbReference type="PANTHER" id="PTHR45138:SF9">
    <property type="entry name" value="DIGUANYLATE CYCLASE DGCM-RELATED"/>
    <property type="match status" value="1"/>
</dbReference>